<name>A0A1D2A6B7_AUXPR</name>
<protein>
    <recommendedName>
        <fullName evidence="2">WLM domain-containing protein</fullName>
    </recommendedName>
</protein>
<feature type="compositionally biased region" description="Basic and acidic residues" evidence="1">
    <location>
        <begin position="392"/>
        <end position="406"/>
    </location>
</feature>
<dbReference type="EMBL" id="GDKF01003934">
    <property type="protein sequence ID" value="JAT74688.1"/>
    <property type="molecule type" value="Transcribed_RNA"/>
</dbReference>
<evidence type="ECO:0000259" key="2">
    <source>
        <dbReference type="PROSITE" id="PS51397"/>
    </source>
</evidence>
<dbReference type="PROSITE" id="PS51397">
    <property type="entry name" value="WLM"/>
    <property type="match status" value="1"/>
</dbReference>
<evidence type="ECO:0000313" key="3">
    <source>
        <dbReference type="EMBL" id="JAT74688.1"/>
    </source>
</evidence>
<proteinExistence type="predicted"/>
<dbReference type="InterPro" id="IPR013536">
    <property type="entry name" value="WLM_dom"/>
</dbReference>
<feature type="region of interest" description="Disordered" evidence="1">
    <location>
        <begin position="390"/>
        <end position="426"/>
    </location>
</feature>
<feature type="compositionally biased region" description="Basic and acidic residues" evidence="1">
    <location>
        <begin position="414"/>
        <end position="426"/>
    </location>
</feature>
<dbReference type="AlphaFoldDB" id="A0A1D2A6B7"/>
<gene>
    <name evidence="3" type="ORF">g.32687</name>
</gene>
<dbReference type="PANTHER" id="PTHR47796:SF1">
    <property type="entry name" value="OS08G0500800 PROTEIN"/>
    <property type="match status" value="1"/>
</dbReference>
<dbReference type="Pfam" id="PF08325">
    <property type="entry name" value="WLM"/>
    <property type="match status" value="1"/>
</dbReference>
<feature type="domain" description="WLM" evidence="2">
    <location>
        <begin position="128"/>
        <end position="333"/>
    </location>
</feature>
<organism evidence="3">
    <name type="scientific">Auxenochlorella protothecoides</name>
    <name type="common">Green microalga</name>
    <name type="synonym">Chlorella protothecoides</name>
    <dbReference type="NCBI Taxonomy" id="3075"/>
    <lineage>
        <taxon>Eukaryota</taxon>
        <taxon>Viridiplantae</taxon>
        <taxon>Chlorophyta</taxon>
        <taxon>core chlorophytes</taxon>
        <taxon>Trebouxiophyceae</taxon>
        <taxon>Chlorellales</taxon>
        <taxon>Chlorellaceae</taxon>
        <taxon>Auxenochlorella</taxon>
    </lineage>
</organism>
<accession>A0A1D2A6B7</accession>
<dbReference type="PANTHER" id="PTHR47796">
    <property type="entry name" value="ZINC METALLOPROTEINASE-LIKE PROTEIN"/>
    <property type="match status" value="1"/>
</dbReference>
<evidence type="ECO:0000256" key="1">
    <source>
        <dbReference type="SAM" id="MobiDB-lite"/>
    </source>
</evidence>
<sequence length="426" mass="46043">MSNTSFEMATTTTQFQITYSGKSLQVTLPYQASVLDLVNIILRNFDLSQDTIKLLLPPKRGGLIWLRDHIDARIVDIGVTSGATYRVLGSSAAAVGAVMSAKDEPRIAGFDHELRREAARRAGVAHPRAPPAGPYTFTNFRAWQTPGLTPSPAEALAFLHRLAADPGVQGVMSSHRWRVGTLSEMPPEGKVGVSPACILGVNINAGQEISLRLRTDDLRGFRRYDRICETLMHELAHMVHSEHDNAFKTLNSELRSECERLQRHASTSGEWTSEAASLDFAKSSLPSGAHPVKGQRLGGTSERSRLHQFTGSGDAARNAIAAVTSSAGAREDGSGARTPDLNGVGAAARQFRKDDAVLYTQRDRSQVPAKVVAVDLSLDPPAYSIELSTGVRETEGHRLEPVRTEEYTSADPVTADKEAAARALGE</sequence>
<feature type="region of interest" description="Disordered" evidence="1">
    <location>
        <begin position="283"/>
        <end position="303"/>
    </location>
</feature>
<reference evidence="3" key="1">
    <citation type="submission" date="2015-08" db="EMBL/GenBank/DDBJ databases">
        <authorList>
            <person name="Babu N.S."/>
            <person name="Beckwith C.J."/>
            <person name="Beseler K.G."/>
            <person name="Brison A."/>
            <person name="Carone J.V."/>
            <person name="Caskin T.P."/>
            <person name="Diamond M."/>
            <person name="Durham M.E."/>
            <person name="Foxe J.M."/>
            <person name="Go M."/>
            <person name="Henderson B.A."/>
            <person name="Jones I.B."/>
            <person name="McGettigan J.A."/>
            <person name="Micheletti S.J."/>
            <person name="Nasrallah M.E."/>
            <person name="Ortiz D."/>
            <person name="Piller C.R."/>
            <person name="Privatt S.R."/>
            <person name="Schneider S.L."/>
            <person name="Sharp S."/>
            <person name="Smith T.C."/>
            <person name="Stanton J.D."/>
            <person name="Ullery H.E."/>
            <person name="Wilson R.J."/>
            <person name="Serrano M.G."/>
            <person name="Buck G."/>
            <person name="Lee V."/>
            <person name="Wang Y."/>
            <person name="Carvalho R."/>
            <person name="Voegtly L."/>
            <person name="Shi R."/>
            <person name="Duckworth R."/>
            <person name="Johnson A."/>
            <person name="Loviza R."/>
            <person name="Walstead R."/>
            <person name="Shah Z."/>
            <person name="Kiflezghi M."/>
            <person name="Wade K."/>
            <person name="Ball S.L."/>
            <person name="Bradley K.W."/>
            <person name="Asai D.J."/>
            <person name="Bowman C.A."/>
            <person name="Russell D.A."/>
            <person name="Pope W.H."/>
            <person name="Jacobs-Sera D."/>
            <person name="Hendrix R.W."/>
            <person name="Hatfull G.F."/>
        </authorList>
    </citation>
    <scope>NUCLEOTIDE SEQUENCE</scope>
</reference>